<accession>A0A183B691</accession>
<dbReference type="Proteomes" id="UP000272942">
    <property type="component" value="Unassembled WGS sequence"/>
</dbReference>
<gene>
    <name evidence="1" type="ORF">ECPE_LOCUS14726</name>
</gene>
<sequence>MHIEVLEAKKIRRQHANLDARLARATICPVKTKLNICHSIRREIEVDGSLDPLDAKCFGTCFATLVDNLPSVLPTYLLPQEELIEESGLSRLDSVSIYIIPGDQGQGQREGCLKIIYFVLPDYHLLL</sequence>
<evidence type="ECO:0000313" key="2">
    <source>
        <dbReference type="Proteomes" id="UP000272942"/>
    </source>
</evidence>
<proteinExistence type="predicted"/>
<evidence type="ECO:0000313" key="1">
    <source>
        <dbReference type="EMBL" id="VDP91998.1"/>
    </source>
</evidence>
<keyword evidence="2" id="KW-1185">Reference proteome</keyword>
<dbReference type="EMBL" id="UZAN01058367">
    <property type="protein sequence ID" value="VDP91998.1"/>
    <property type="molecule type" value="Genomic_DNA"/>
</dbReference>
<protein>
    <submittedName>
        <fullName evidence="1 3">Uncharacterized protein</fullName>
    </submittedName>
</protein>
<name>A0A183B691_9TREM</name>
<evidence type="ECO:0000313" key="3">
    <source>
        <dbReference type="WBParaSite" id="ECPE_0001476601-mRNA-1"/>
    </source>
</evidence>
<dbReference type="AlphaFoldDB" id="A0A183B691"/>
<organism evidence="3">
    <name type="scientific">Echinostoma caproni</name>
    <dbReference type="NCBI Taxonomy" id="27848"/>
    <lineage>
        <taxon>Eukaryota</taxon>
        <taxon>Metazoa</taxon>
        <taxon>Spiralia</taxon>
        <taxon>Lophotrochozoa</taxon>
        <taxon>Platyhelminthes</taxon>
        <taxon>Trematoda</taxon>
        <taxon>Digenea</taxon>
        <taxon>Plagiorchiida</taxon>
        <taxon>Echinostomata</taxon>
        <taxon>Echinostomatoidea</taxon>
        <taxon>Echinostomatidae</taxon>
        <taxon>Echinostoma</taxon>
    </lineage>
</organism>
<reference evidence="3" key="1">
    <citation type="submission" date="2016-06" db="UniProtKB">
        <authorList>
            <consortium name="WormBaseParasite"/>
        </authorList>
    </citation>
    <scope>IDENTIFICATION</scope>
</reference>
<dbReference type="WBParaSite" id="ECPE_0001476601-mRNA-1">
    <property type="protein sequence ID" value="ECPE_0001476601-mRNA-1"/>
    <property type="gene ID" value="ECPE_0001476601"/>
</dbReference>
<reference evidence="1 2" key="2">
    <citation type="submission" date="2018-11" db="EMBL/GenBank/DDBJ databases">
        <authorList>
            <consortium name="Pathogen Informatics"/>
        </authorList>
    </citation>
    <scope>NUCLEOTIDE SEQUENCE [LARGE SCALE GENOMIC DNA]</scope>
    <source>
        <strain evidence="1 2">Egypt</strain>
    </source>
</reference>